<dbReference type="PANTHER" id="PTHR19338:SF73">
    <property type="entry name" value="DISEASE RESISTANCE PROTEIN RGA2-LIKE"/>
    <property type="match status" value="1"/>
</dbReference>
<keyword evidence="2" id="KW-0433">Leucine-rich repeat</keyword>
<dbReference type="Gene3D" id="3.40.50.300">
    <property type="entry name" value="P-loop containing nucleotide triphosphate hydrolases"/>
    <property type="match status" value="1"/>
</dbReference>
<dbReference type="InterPro" id="IPR027417">
    <property type="entry name" value="P-loop_NTPase"/>
</dbReference>
<comment type="similarity">
    <text evidence="1">Belongs to the disease resistance NB-LRR family.</text>
</comment>
<proteinExistence type="inferred from homology"/>
<dbReference type="GO" id="GO:0043531">
    <property type="term" value="F:ADP binding"/>
    <property type="evidence" value="ECO:0007669"/>
    <property type="project" value="InterPro"/>
</dbReference>
<dbReference type="InterPro" id="IPR041118">
    <property type="entry name" value="Rx_N"/>
</dbReference>
<feature type="domain" description="NB-ARC" evidence="6">
    <location>
        <begin position="154"/>
        <end position="209"/>
    </location>
</feature>
<dbReference type="Pfam" id="PF18052">
    <property type="entry name" value="Rx_N"/>
    <property type="match status" value="1"/>
</dbReference>
<evidence type="ECO:0000256" key="3">
    <source>
        <dbReference type="ARBA" id="ARBA00022737"/>
    </source>
</evidence>
<evidence type="ECO:0000256" key="5">
    <source>
        <dbReference type="ARBA" id="ARBA00022821"/>
    </source>
</evidence>
<gene>
    <name evidence="8" type="ORF">TRITD_2Bv1G013040</name>
</gene>
<feature type="domain" description="Disease resistance N-terminal" evidence="7">
    <location>
        <begin position="6"/>
        <end position="80"/>
    </location>
</feature>
<sequence>MAQAIVERACAKLRSAIGDEAVVRLNFTTDLHDLLEALEDIQPFLDKAVMRPFRDSWLSLWLGGALNAAYKTIDTVDELQDARSATMTRRMKNALAIQVQEAKKLVMWAYEQSPELSYYFTENPMLHGIADVERKTGPVFEEAMVLERGSDKQRIMATLLSTEPNTMQEHITILPIFGLAGSGKTTLAQMVFNDTHSVQGYDFRVWIHVFTRRAGDGKYNEAPSQAT</sequence>
<evidence type="ECO:0008006" key="10">
    <source>
        <dbReference type="Google" id="ProtNLM"/>
    </source>
</evidence>
<dbReference type="EMBL" id="LT934114">
    <property type="protein sequence ID" value="VAH40739.1"/>
    <property type="molecule type" value="Genomic_DNA"/>
</dbReference>
<dbReference type="Proteomes" id="UP000324705">
    <property type="component" value="Chromosome 2B"/>
</dbReference>
<name>A0A9R1RGQ1_TRITD</name>
<keyword evidence="5" id="KW-0611">Plant defense</keyword>
<dbReference type="PANTHER" id="PTHR19338">
    <property type="entry name" value="TRANSLOCASE OF INNER MITOCHONDRIAL MEMBRANE 13 HOMOLOG"/>
    <property type="match status" value="1"/>
</dbReference>
<evidence type="ECO:0000256" key="2">
    <source>
        <dbReference type="ARBA" id="ARBA00022614"/>
    </source>
</evidence>
<keyword evidence="3" id="KW-0677">Repeat</keyword>
<evidence type="ECO:0000259" key="7">
    <source>
        <dbReference type="Pfam" id="PF18052"/>
    </source>
</evidence>
<keyword evidence="4" id="KW-0547">Nucleotide-binding</keyword>
<dbReference type="GO" id="GO:0006952">
    <property type="term" value="P:defense response"/>
    <property type="evidence" value="ECO:0007669"/>
    <property type="project" value="UniProtKB-KW"/>
</dbReference>
<dbReference type="SUPFAM" id="SSF52540">
    <property type="entry name" value="P-loop containing nucleoside triphosphate hydrolases"/>
    <property type="match status" value="1"/>
</dbReference>
<evidence type="ECO:0000256" key="1">
    <source>
        <dbReference type="ARBA" id="ARBA00008894"/>
    </source>
</evidence>
<evidence type="ECO:0000313" key="9">
    <source>
        <dbReference type="Proteomes" id="UP000324705"/>
    </source>
</evidence>
<dbReference type="AlphaFoldDB" id="A0A9R1RGQ1"/>
<keyword evidence="9" id="KW-1185">Reference proteome</keyword>
<accession>A0A9R1RGQ1</accession>
<dbReference type="InterPro" id="IPR002182">
    <property type="entry name" value="NB-ARC"/>
</dbReference>
<evidence type="ECO:0000313" key="8">
    <source>
        <dbReference type="EMBL" id="VAH40739.1"/>
    </source>
</evidence>
<organism evidence="8 9">
    <name type="scientific">Triticum turgidum subsp. durum</name>
    <name type="common">Durum wheat</name>
    <name type="synonym">Triticum durum</name>
    <dbReference type="NCBI Taxonomy" id="4567"/>
    <lineage>
        <taxon>Eukaryota</taxon>
        <taxon>Viridiplantae</taxon>
        <taxon>Streptophyta</taxon>
        <taxon>Embryophyta</taxon>
        <taxon>Tracheophyta</taxon>
        <taxon>Spermatophyta</taxon>
        <taxon>Magnoliopsida</taxon>
        <taxon>Liliopsida</taxon>
        <taxon>Poales</taxon>
        <taxon>Poaceae</taxon>
        <taxon>BOP clade</taxon>
        <taxon>Pooideae</taxon>
        <taxon>Triticodae</taxon>
        <taxon>Triticeae</taxon>
        <taxon>Triticinae</taxon>
        <taxon>Triticum</taxon>
    </lineage>
</organism>
<protein>
    <recommendedName>
        <fullName evidence="10">NB-ARC domain-containing protein</fullName>
    </recommendedName>
</protein>
<evidence type="ECO:0000256" key="4">
    <source>
        <dbReference type="ARBA" id="ARBA00022741"/>
    </source>
</evidence>
<dbReference type="Pfam" id="PF00931">
    <property type="entry name" value="NB-ARC"/>
    <property type="match status" value="1"/>
</dbReference>
<evidence type="ECO:0000259" key="6">
    <source>
        <dbReference type="Pfam" id="PF00931"/>
    </source>
</evidence>
<dbReference type="Gramene" id="TRITD2Bv1G013040.1">
    <property type="protein sequence ID" value="TRITD2Bv1G013040.1"/>
    <property type="gene ID" value="TRITD2Bv1G013040"/>
</dbReference>
<reference evidence="8 9" key="1">
    <citation type="submission" date="2017-09" db="EMBL/GenBank/DDBJ databases">
        <authorList>
            <consortium name="International Durum Wheat Genome Sequencing Consortium (IDWGSC)"/>
            <person name="Milanesi L."/>
        </authorList>
    </citation>
    <scope>NUCLEOTIDE SEQUENCE [LARGE SCALE GENOMIC DNA]</scope>
    <source>
        <strain evidence="9">cv. Svevo</strain>
    </source>
</reference>